<dbReference type="EMBL" id="JARAWC010000010">
    <property type="protein sequence ID" value="MDX2961236.1"/>
    <property type="molecule type" value="Genomic_DNA"/>
</dbReference>
<evidence type="ECO:0000313" key="2">
    <source>
        <dbReference type="EMBL" id="MDX2961236.1"/>
    </source>
</evidence>
<dbReference type="RefSeq" id="WP_075660952.1">
    <property type="nucleotide sequence ID" value="NZ_CP122369.1"/>
</dbReference>
<proteinExistence type="predicted"/>
<gene>
    <name evidence="2" type="ORF">PV399_16145</name>
    <name evidence="3" type="ORF">PV666_33760</name>
</gene>
<reference evidence="2 4" key="1">
    <citation type="journal article" date="2023" name="Microb. Genom.">
        <title>Mesoterricola silvestris gen. nov., sp. nov., Mesoterricola sediminis sp. nov., Geothrix oryzae sp. nov., Geothrix edaphica sp. nov., Geothrix rubra sp. nov., and Geothrix limicola sp. nov., six novel members of Acidobacteriota isolated from soils.</title>
        <authorList>
            <person name="Weisberg A.J."/>
            <person name="Pearce E."/>
            <person name="Kramer C.G."/>
            <person name="Chang J.H."/>
            <person name="Clarke C.R."/>
        </authorList>
    </citation>
    <scope>NUCLEOTIDE SEQUENCE</scope>
    <source>
        <strain evidence="3 4">NB05-1H</strain>
        <strain evidence="2">NRRL_B-16521</strain>
    </source>
</reference>
<sequence>MNAWTGQEGHERREVVRALLHTPVLRREGRHRRLVDQARRHEKELRAWFDRQLGWPLVVERDLIRLLKIPESPGRYPDPTVPTPRQCALYCLLLAVLVDCGGQTVISELADRVTALTTAHRSLRRFDATSTRERRDLVAALRLLAEGGVLRSPREAGVTADSEQAYVAGQGNALYDVDHRLAASAVVCPVPPSQAESPDALLRVAEDEPGLGARTDSELRQALMRRLVDDPVVYVEDLPSDQREYLSVHREELAAELVLGLDTRVEVRAEGLAIVDFRFSDSEFPAASAVSVAALALADLLAGEAIPGQTGSFVVGHDRLLELVDLVAEQIRRVVPNIERKPVDGAVVLRYSVPVLMQFGLADPHEDGVLVRPALARYRDPSGRGARVTGEALLLFGQDLDTPPRRSKTQATRPSIPEGRPDGIVD</sequence>
<evidence type="ECO:0000256" key="1">
    <source>
        <dbReference type="SAM" id="MobiDB-lite"/>
    </source>
</evidence>
<dbReference type="EMBL" id="JARAWP010000023">
    <property type="protein sequence ID" value="MDX3022810.1"/>
    <property type="molecule type" value="Genomic_DNA"/>
</dbReference>
<accession>A0AAP6EGF7</accession>
<dbReference type="NCBIfam" id="TIGR02678">
    <property type="entry name" value="TIGR02678 family protein"/>
    <property type="match status" value="1"/>
</dbReference>
<protein>
    <submittedName>
        <fullName evidence="2">TIGR02678 family protein</fullName>
    </submittedName>
</protein>
<dbReference type="InterPro" id="IPR013494">
    <property type="entry name" value="CHP02678"/>
</dbReference>
<dbReference type="GeneID" id="69812089"/>
<organism evidence="2 5">
    <name type="scientific">Streptomyces acidiscabies</name>
    <dbReference type="NCBI Taxonomy" id="42234"/>
    <lineage>
        <taxon>Bacteria</taxon>
        <taxon>Bacillati</taxon>
        <taxon>Actinomycetota</taxon>
        <taxon>Actinomycetes</taxon>
        <taxon>Kitasatosporales</taxon>
        <taxon>Streptomycetaceae</taxon>
        <taxon>Streptomyces</taxon>
    </lineage>
</organism>
<evidence type="ECO:0000313" key="3">
    <source>
        <dbReference type="EMBL" id="MDX3022810.1"/>
    </source>
</evidence>
<dbReference type="Proteomes" id="UP001272987">
    <property type="component" value="Unassembled WGS sequence"/>
</dbReference>
<comment type="caution">
    <text evidence="2">The sequence shown here is derived from an EMBL/GenBank/DDBJ whole genome shotgun (WGS) entry which is preliminary data.</text>
</comment>
<feature type="region of interest" description="Disordered" evidence="1">
    <location>
        <begin position="397"/>
        <end position="426"/>
    </location>
</feature>
<dbReference type="AlphaFoldDB" id="A0AAP6EGF7"/>
<name>A0AAP6EGF7_9ACTN</name>
<keyword evidence="4" id="KW-1185">Reference proteome</keyword>
<dbReference type="Pfam" id="PF09661">
    <property type="entry name" value="DUF2398"/>
    <property type="match status" value="1"/>
</dbReference>
<evidence type="ECO:0000313" key="4">
    <source>
        <dbReference type="Proteomes" id="UP001272987"/>
    </source>
</evidence>
<dbReference type="Proteomes" id="UP001282288">
    <property type="component" value="Unassembled WGS sequence"/>
</dbReference>
<evidence type="ECO:0000313" key="5">
    <source>
        <dbReference type="Proteomes" id="UP001282288"/>
    </source>
</evidence>